<sequence>MNISEKELFDAEMEDALKADLCRLIRRMKRLERLDSTIAHSLFWLSILASFSSAILVSGKYDSTYLLAVIAGIPGLVVVIEKTFDFTQRTVWDLNFRMEFEELLDEMKYKKIAGYKAVKKFRKIIRKNEYAFQKIGFFSKTNTDRNKDNPVLTLQKTDPEGGADD</sequence>
<keyword evidence="1" id="KW-0812">Transmembrane</keyword>
<name>A0A1M5B1N9_9SPHI</name>
<dbReference type="EMBL" id="FQUQ01000002">
    <property type="protein sequence ID" value="SHF36369.1"/>
    <property type="molecule type" value="Genomic_DNA"/>
</dbReference>
<gene>
    <name evidence="2" type="ORF">SAMN04488522_102981</name>
</gene>
<reference evidence="3" key="1">
    <citation type="submission" date="2016-11" db="EMBL/GenBank/DDBJ databases">
        <authorList>
            <person name="Varghese N."/>
            <person name="Submissions S."/>
        </authorList>
    </citation>
    <scope>NUCLEOTIDE SEQUENCE [LARGE SCALE GENOMIC DNA]</scope>
    <source>
        <strain evidence="3">DSM 16990</strain>
    </source>
</reference>
<proteinExistence type="predicted"/>
<feature type="transmembrane region" description="Helical" evidence="1">
    <location>
        <begin position="37"/>
        <end position="57"/>
    </location>
</feature>
<evidence type="ECO:0000313" key="2">
    <source>
        <dbReference type="EMBL" id="SHF36369.1"/>
    </source>
</evidence>
<feature type="transmembrane region" description="Helical" evidence="1">
    <location>
        <begin position="63"/>
        <end position="80"/>
    </location>
</feature>
<evidence type="ECO:0000313" key="3">
    <source>
        <dbReference type="Proteomes" id="UP000184287"/>
    </source>
</evidence>
<evidence type="ECO:0008006" key="4">
    <source>
        <dbReference type="Google" id="ProtNLM"/>
    </source>
</evidence>
<protein>
    <recommendedName>
        <fullName evidence="4">SMODS and SLOG-associating 2TM effector domain-containing protein</fullName>
    </recommendedName>
</protein>
<dbReference type="AlphaFoldDB" id="A0A1M5B1N9"/>
<keyword evidence="1" id="KW-0472">Membrane</keyword>
<keyword evidence="3" id="KW-1185">Reference proteome</keyword>
<keyword evidence="1" id="KW-1133">Transmembrane helix</keyword>
<evidence type="ECO:0000256" key="1">
    <source>
        <dbReference type="SAM" id="Phobius"/>
    </source>
</evidence>
<dbReference type="Proteomes" id="UP000184287">
    <property type="component" value="Unassembled WGS sequence"/>
</dbReference>
<accession>A0A1M5B1N9</accession>
<organism evidence="2 3">
    <name type="scientific">Pedobacter caeni</name>
    <dbReference type="NCBI Taxonomy" id="288992"/>
    <lineage>
        <taxon>Bacteria</taxon>
        <taxon>Pseudomonadati</taxon>
        <taxon>Bacteroidota</taxon>
        <taxon>Sphingobacteriia</taxon>
        <taxon>Sphingobacteriales</taxon>
        <taxon>Sphingobacteriaceae</taxon>
        <taxon>Pedobacter</taxon>
    </lineage>
</organism>